<proteinExistence type="predicted"/>
<sequence>MKRVLIIAITFICLSAQILGQEFEFCDKVLDGDTFRTKKGEKIRLIGVDTPEFFHPLKPMQFYTKEATLFARKMAEGRRIRLEFDQEKRDKYDRLLAYVYLEDGTFINAELIKQGYAFAYTKYPFKYIEKFKEYEKYAREHELGLWNGKGEMEMSWLEKQGRIPFRVYEMAGGYWGIRYGNYMKPRVKPEDLTQTLENLKLWVNEFSPKDLQKQLFEDGWLRTE</sequence>
<dbReference type="Gene3D" id="2.40.50.90">
    <property type="match status" value="1"/>
</dbReference>
<dbReference type="GO" id="GO:0016787">
    <property type="term" value="F:hydrolase activity"/>
    <property type="evidence" value="ECO:0007669"/>
    <property type="project" value="UniProtKB-KW"/>
</dbReference>
<evidence type="ECO:0000256" key="2">
    <source>
        <dbReference type="ARBA" id="ARBA00022759"/>
    </source>
</evidence>
<evidence type="ECO:0000313" key="7">
    <source>
        <dbReference type="Proteomes" id="UP000229307"/>
    </source>
</evidence>
<dbReference type="GO" id="GO:0004519">
    <property type="term" value="F:endonuclease activity"/>
    <property type="evidence" value="ECO:0007669"/>
    <property type="project" value="UniProtKB-KW"/>
</dbReference>
<accession>A0A2M7SF27</accession>
<keyword evidence="3" id="KW-0378">Hydrolase</keyword>
<gene>
    <name evidence="6" type="ORF">COY52_01245</name>
</gene>
<name>A0A2M7SF27_9BACT</name>
<evidence type="ECO:0000259" key="5">
    <source>
        <dbReference type="PROSITE" id="PS50830"/>
    </source>
</evidence>
<feature type="chain" id="PRO_5014689145" description="TNase-like domain-containing protein" evidence="4">
    <location>
        <begin position="21"/>
        <end position="224"/>
    </location>
</feature>
<dbReference type="PANTHER" id="PTHR12302">
    <property type="entry name" value="EBNA2 BINDING PROTEIN P100"/>
    <property type="match status" value="1"/>
</dbReference>
<feature type="signal peptide" evidence="4">
    <location>
        <begin position="1"/>
        <end position="20"/>
    </location>
</feature>
<dbReference type="PANTHER" id="PTHR12302:SF3">
    <property type="entry name" value="SERINE_THREONINE-PROTEIN KINASE 31"/>
    <property type="match status" value="1"/>
</dbReference>
<dbReference type="Proteomes" id="UP000229307">
    <property type="component" value="Unassembled WGS sequence"/>
</dbReference>
<dbReference type="AlphaFoldDB" id="A0A2M7SF27"/>
<comment type="caution">
    <text evidence="6">The sequence shown here is derived from an EMBL/GenBank/DDBJ whole genome shotgun (WGS) entry which is preliminary data.</text>
</comment>
<evidence type="ECO:0000256" key="3">
    <source>
        <dbReference type="ARBA" id="ARBA00022801"/>
    </source>
</evidence>
<dbReference type="EMBL" id="PFMR01000038">
    <property type="protein sequence ID" value="PIZ18089.1"/>
    <property type="molecule type" value="Genomic_DNA"/>
</dbReference>
<dbReference type="InterPro" id="IPR016071">
    <property type="entry name" value="Staphylococal_nuclease_OB-fold"/>
</dbReference>
<keyword evidence="4" id="KW-0732">Signal</keyword>
<dbReference type="Pfam" id="PF00565">
    <property type="entry name" value="SNase"/>
    <property type="match status" value="1"/>
</dbReference>
<dbReference type="SUPFAM" id="SSF50199">
    <property type="entry name" value="Staphylococcal nuclease"/>
    <property type="match status" value="1"/>
</dbReference>
<feature type="domain" description="TNase-like" evidence="5">
    <location>
        <begin position="28"/>
        <end position="148"/>
    </location>
</feature>
<keyword evidence="2" id="KW-0255">Endonuclease</keyword>
<keyword evidence="1" id="KW-0540">Nuclease</keyword>
<evidence type="ECO:0000256" key="1">
    <source>
        <dbReference type="ARBA" id="ARBA00022722"/>
    </source>
</evidence>
<protein>
    <recommendedName>
        <fullName evidence="5">TNase-like domain-containing protein</fullName>
    </recommendedName>
</protein>
<reference evidence="7" key="1">
    <citation type="submission" date="2017-09" db="EMBL/GenBank/DDBJ databases">
        <title>Depth-based differentiation of microbial function through sediment-hosted aquifers and enrichment of novel symbionts in the deep terrestrial subsurface.</title>
        <authorList>
            <person name="Probst A.J."/>
            <person name="Ladd B."/>
            <person name="Jarett J.K."/>
            <person name="Geller-Mcgrath D.E."/>
            <person name="Sieber C.M.K."/>
            <person name="Emerson J.B."/>
            <person name="Anantharaman K."/>
            <person name="Thomas B.C."/>
            <person name="Malmstrom R."/>
            <person name="Stieglmeier M."/>
            <person name="Klingl A."/>
            <person name="Woyke T."/>
            <person name="Ryan C.M."/>
            <person name="Banfield J.F."/>
        </authorList>
    </citation>
    <scope>NUCLEOTIDE SEQUENCE [LARGE SCALE GENOMIC DNA]</scope>
</reference>
<dbReference type="InterPro" id="IPR035437">
    <property type="entry name" value="SNase_OB-fold_sf"/>
</dbReference>
<evidence type="ECO:0000256" key="4">
    <source>
        <dbReference type="SAM" id="SignalP"/>
    </source>
</evidence>
<organism evidence="6 7">
    <name type="scientific">Candidatus Desantisbacteria bacterium CG_4_10_14_0_8_um_filter_48_22</name>
    <dbReference type="NCBI Taxonomy" id="1974543"/>
    <lineage>
        <taxon>Bacteria</taxon>
        <taxon>Candidatus Desantisiibacteriota</taxon>
    </lineage>
</organism>
<dbReference type="SMART" id="SM00318">
    <property type="entry name" value="SNc"/>
    <property type="match status" value="1"/>
</dbReference>
<evidence type="ECO:0000313" key="6">
    <source>
        <dbReference type="EMBL" id="PIZ18089.1"/>
    </source>
</evidence>
<dbReference type="PROSITE" id="PS50830">
    <property type="entry name" value="TNASE_3"/>
    <property type="match status" value="1"/>
</dbReference>